<evidence type="ECO:0000256" key="1">
    <source>
        <dbReference type="ARBA" id="ARBA00023015"/>
    </source>
</evidence>
<dbReference type="InterPro" id="IPR016032">
    <property type="entry name" value="Sig_transdc_resp-reg_C-effctor"/>
</dbReference>
<reference evidence="5" key="1">
    <citation type="journal article" date="2018" name="Int. J. Syst. Evol. Microbiol.">
        <title>Jatrophihabitans telluris sp. nov., isolated from sediment soil of lava forest wetlands and the emended description of the genus Jatrophihabitans.</title>
        <authorList>
            <person name="Lee K.C."/>
            <person name="Suh M.K."/>
            <person name="Eom M.K."/>
            <person name="Kim K.K."/>
            <person name="Kim J.S."/>
            <person name="Kim D.S."/>
            <person name="Ko S.H."/>
            <person name="Shin Y.K."/>
            <person name="Lee J.S."/>
        </authorList>
    </citation>
    <scope>NUCLEOTIDE SEQUENCE</scope>
    <source>
        <strain evidence="5">N237</strain>
    </source>
</reference>
<dbReference type="SUPFAM" id="SSF46894">
    <property type="entry name" value="C-terminal effector domain of the bipartite response regulators"/>
    <property type="match status" value="1"/>
</dbReference>
<evidence type="ECO:0000259" key="4">
    <source>
        <dbReference type="PROSITE" id="PS50043"/>
    </source>
</evidence>
<dbReference type="PROSITE" id="PS00622">
    <property type="entry name" value="HTH_LUXR_1"/>
    <property type="match status" value="1"/>
</dbReference>
<evidence type="ECO:0000256" key="3">
    <source>
        <dbReference type="ARBA" id="ARBA00023163"/>
    </source>
</evidence>
<dbReference type="EMBL" id="CP097332">
    <property type="protein sequence ID" value="UQX90294.1"/>
    <property type="molecule type" value="Genomic_DNA"/>
</dbReference>
<reference evidence="5" key="2">
    <citation type="submission" date="2022-05" db="EMBL/GenBank/DDBJ databases">
        <authorList>
            <person name="Kim J.-S."/>
            <person name="Lee K."/>
            <person name="Suh M."/>
            <person name="Eom M."/>
            <person name="Kim J.-S."/>
            <person name="Kim D.-S."/>
            <person name="Ko S.-H."/>
            <person name="Shin Y."/>
            <person name="Lee J.-S."/>
        </authorList>
    </citation>
    <scope>NUCLEOTIDE SEQUENCE</scope>
    <source>
        <strain evidence="5">N237</strain>
    </source>
</reference>
<evidence type="ECO:0000313" key="6">
    <source>
        <dbReference type="Proteomes" id="UP001056336"/>
    </source>
</evidence>
<organism evidence="5 6">
    <name type="scientific">Jatrophihabitans telluris</name>
    <dbReference type="NCBI Taxonomy" id="2038343"/>
    <lineage>
        <taxon>Bacteria</taxon>
        <taxon>Bacillati</taxon>
        <taxon>Actinomycetota</taxon>
        <taxon>Actinomycetes</taxon>
        <taxon>Jatrophihabitantales</taxon>
        <taxon>Jatrophihabitantaceae</taxon>
        <taxon>Jatrophihabitans</taxon>
    </lineage>
</organism>
<keyword evidence="2" id="KW-0238">DNA-binding</keyword>
<dbReference type="CDD" id="cd06170">
    <property type="entry name" value="LuxR_C_like"/>
    <property type="match status" value="1"/>
</dbReference>
<dbReference type="SMART" id="SM00421">
    <property type="entry name" value="HTH_LUXR"/>
    <property type="match status" value="1"/>
</dbReference>
<gene>
    <name evidence="5" type="ORF">M6D93_08410</name>
</gene>
<evidence type="ECO:0000313" key="5">
    <source>
        <dbReference type="EMBL" id="UQX90294.1"/>
    </source>
</evidence>
<dbReference type="InterPro" id="IPR000792">
    <property type="entry name" value="Tscrpt_reg_LuxR_C"/>
</dbReference>
<sequence length="68" mass="7341">MPHTGLAALTDREREVLTVLQSGRTNRQIARQLYISEKTVSVHVSNILAKLGVRSRTEAAAVAGREGG</sequence>
<name>A0ABY4R784_9ACTN</name>
<keyword evidence="6" id="KW-1185">Reference proteome</keyword>
<dbReference type="Gene3D" id="1.10.10.10">
    <property type="entry name" value="Winged helix-like DNA-binding domain superfamily/Winged helix DNA-binding domain"/>
    <property type="match status" value="1"/>
</dbReference>
<accession>A0ABY4R784</accession>
<dbReference type="PRINTS" id="PR00038">
    <property type="entry name" value="HTHLUXR"/>
</dbReference>
<dbReference type="Proteomes" id="UP001056336">
    <property type="component" value="Chromosome"/>
</dbReference>
<dbReference type="PANTHER" id="PTHR44688:SF16">
    <property type="entry name" value="DNA-BINDING TRANSCRIPTIONAL ACTIVATOR DEVR_DOSR"/>
    <property type="match status" value="1"/>
</dbReference>
<feature type="domain" description="HTH luxR-type" evidence="4">
    <location>
        <begin position="2"/>
        <end position="67"/>
    </location>
</feature>
<dbReference type="PANTHER" id="PTHR44688">
    <property type="entry name" value="DNA-BINDING TRANSCRIPTIONAL ACTIVATOR DEVR_DOSR"/>
    <property type="match status" value="1"/>
</dbReference>
<keyword evidence="1" id="KW-0805">Transcription regulation</keyword>
<protein>
    <submittedName>
        <fullName evidence="5">Response regulator transcription factor</fullName>
    </submittedName>
</protein>
<evidence type="ECO:0000256" key="2">
    <source>
        <dbReference type="ARBA" id="ARBA00023125"/>
    </source>
</evidence>
<proteinExistence type="predicted"/>
<dbReference type="PROSITE" id="PS50043">
    <property type="entry name" value="HTH_LUXR_2"/>
    <property type="match status" value="1"/>
</dbReference>
<dbReference type="InterPro" id="IPR036388">
    <property type="entry name" value="WH-like_DNA-bd_sf"/>
</dbReference>
<keyword evidence="3" id="KW-0804">Transcription</keyword>
<dbReference type="Pfam" id="PF00196">
    <property type="entry name" value="GerE"/>
    <property type="match status" value="1"/>
</dbReference>